<evidence type="ECO:0000313" key="2">
    <source>
        <dbReference type="EMBL" id="MBS2969842.1"/>
    </source>
</evidence>
<gene>
    <name evidence="2" type="ORF">J9317_13805</name>
</gene>
<dbReference type="Proteomes" id="UP000682403">
    <property type="component" value="Unassembled WGS sequence"/>
</dbReference>
<sequence>MEKTNEFLNNLHERQEKDEANRKHQGKGNAGKDSPSKTHKE</sequence>
<evidence type="ECO:0000313" key="3">
    <source>
        <dbReference type="Proteomes" id="UP000682403"/>
    </source>
</evidence>
<comment type="caution">
    <text evidence="2">The sequence shown here is derived from an EMBL/GenBank/DDBJ whole genome shotgun (WGS) entry which is preliminary data.</text>
</comment>
<protein>
    <submittedName>
        <fullName evidence="2">DUF4023 family protein</fullName>
    </submittedName>
</protein>
<feature type="region of interest" description="Disordered" evidence="1">
    <location>
        <begin position="1"/>
        <end position="41"/>
    </location>
</feature>
<proteinExistence type="predicted"/>
<reference evidence="2 3" key="1">
    <citation type="submission" date="2021-04" db="EMBL/GenBank/DDBJ databases">
        <title>Metabacillus sp. strain KIGAM252 whole genome sequence.</title>
        <authorList>
            <person name="Seo M.-J."/>
            <person name="Cho E.-S."/>
            <person name="Hwang C.Y."/>
            <person name="Yoon D.J."/>
        </authorList>
    </citation>
    <scope>NUCLEOTIDE SEQUENCE [LARGE SCALE GENOMIC DNA]</scope>
    <source>
        <strain evidence="2 3">KIGAM252</strain>
    </source>
</reference>
<organism evidence="2 3">
    <name type="scientific">Metabacillus flavus</name>
    <dbReference type="NCBI Taxonomy" id="2823519"/>
    <lineage>
        <taxon>Bacteria</taxon>
        <taxon>Bacillati</taxon>
        <taxon>Bacillota</taxon>
        <taxon>Bacilli</taxon>
        <taxon>Bacillales</taxon>
        <taxon>Bacillaceae</taxon>
        <taxon>Metabacillus</taxon>
    </lineage>
</organism>
<dbReference type="Pfam" id="PF13215">
    <property type="entry name" value="DUF4023"/>
    <property type="match status" value="1"/>
</dbReference>
<dbReference type="InterPro" id="IPR025097">
    <property type="entry name" value="DUF4023"/>
</dbReference>
<feature type="compositionally biased region" description="Basic and acidic residues" evidence="1">
    <location>
        <begin position="1"/>
        <end position="22"/>
    </location>
</feature>
<dbReference type="EMBL" id="JAGVRK010000001">
    <property type="protein sequence ID" value="MBS2969842.1"/>
    <property type="molecule type" value="Genomic_DNA"/>
</dbReference>
<evidence type="ECO:0000256" key="1">
    <source>
        <dbReference type="SAM" id="MobiDB-lite"/>
    </source>
</evidence>
<accession>A0ABS5LGG3</accession>
<name>A0ABS5LGG3_9BACI</name>
<keyword evidence="3" id="KW-1185">Reference proteome</keyword>